<dbReference type="InterPro" id="IPR018895">
    <property type="entry name" value="DUF2474"/>
</dbReference>
<dbReference type="EMBL" id="JBHSWG010000001">
    <property type="protein sequence ID" value="MFC6758956.1"/>
    <property type="molecule type" value="Genomic_DNA"/>
</dbReference>
<feature type="transmembrane region" description="Helical" evidence="1">
    <location>
        <begin position="12"/>
        <end position="33"/>
    </location>
</feature>
<keyword evidence="1" id="KW-0812">Transmembrane</keyword>
<dbReference type="Proteomes" id="UP001596353">
    <property type="component" value="Unassembled WGS sequence"/>
</dbReference>
<keyword evidence="1" id="KW-1133">Transmembrane helix</keyword>
<name>A0ABW2B149_9RHOB</name>
<dbReference type="Pfam" id="PF10617">
    <property type="entry name" value="DUF2474"/>
    <property type="match status" value="1"/>
</dbReference>
<proteinExistence type="predicted"/>
<organism evidence="2 3">
    <name type="scientific">Sulfitobacter porphyrae</name>
    <dbReference type="NCBI Taxonomy" id="1246864"/>
    <lineage>
        <taxon>Bacteria</taxon>
        <taxon>Pseudomonadati</taxon>
        <taxon>Pseudomonadota</taxon>
        <taxon>Alphaproteobacteria</taxon>
        <taxon>Rhodobacterales</taxon>
        <taxon>Roseobacteraceae</taxon>
        <taxon>Sulfitobacter</taxon>
    </lineage>
</organism>
<keyword evidence="1" id="KW-0472">Membrane</keyword>
<evidence type="ECO:0000313" key="3">
    <source>
        <dbReference type="Proteomes" id="UP001596353"/>
    </source>
</evidence>
<evidence type="ECO:0000256" key="1">
    <source>
        <dbReference type="SAM" id="Phobius"/>
    </source>
</evidence>
<keyword evidence="3" id="KW-1185">Reference proteome</keyword>
<reference evidence="3" key="1">
    <citation type="journal article" date="2019" name="Int. J. Syst. Evol. Microbiol.">
        <title>The Global Catalogue of Microorganisms (GCM) 10K type strain sequencing project: providing services to taxonomists for standard genome sequencing and annotation.</title>
        <authorList>
            <consortium name="The Broad Institute Genomics Platform"/>
            <consortium name="The Broad Institute Genome Sequencing Center for Infectious Disease"/>
            <person name="Wu L."/>
            <person name="Ma J."/>
        </authorList>
    </citation>
    <scope>NUCLEOTIDE SEQUENCE [LARGE SCALE GENOMIC DNA]</scope>
    <source>
        <strain evidence="3">CCUG 66188</strain>
    </source>
</reference>
<comment type="caution">
    <text evidence="2">The sequence shown here is derived from an EMBL/GenBank/DDBJ whole genome shotgun (WGS) entry which is preliminary data.</text>
</comment>
<evidence type="ECO:0000313" key="2">
    <source>
        <dbReference type="EMBL" id="MFC6758956.1"/>
    </source>
</evidence>
<gene>
    <name evidence="2" type="ORF">ACFQFQ_04610</name>
</gene>
<accession>A0ABW2B149</accession>
<sequence length="36" mass="4059">MPLWLRRLGWFVLLWVLSISALGLVAYGIRAVIFAG</sequence>
<protein>
    <submittedName>
        <fullName evidence="2">DUF2474 family protein</fullName>
    </submittedName>
</protein>